<dbReference type="EMBL" id="GEDG01011134">
    <property type="protein sequence ID" value="JAP27468.1"/>
    <property type="molecule type" value="Transcribed_RNA"/>
</dbReference>
<sequence length="80" mass="9372">MDEIRFKGLCLNCDELFPRGQECKKLFWIDFIDDEEEFAEKETAEGIQALIMHTKIKERKILVELSCKGVHNIRVSSNIK</sequence>
<reference evidence="1" key="1">
    <citation type="submission" date="2015-12" db="EMBL/GenBank/DDBJ databases">
        <title>Gene expression during late stages of embryo sac development: a critical building block for successful pollen-pistil interactions.</title>
        <authorList>
            <person name="Liu Y."/>
            <person name="Joly V."/>
            <person name="Sabar M."/>
            <person name="Matton D.P."/>
        </authorList>
    </citation>
    <scope>NUCLEOTIDE SEQUENCE</scope>
</reference>
<proteinExistence type="predicted"/>
<name>A0A0V0I4C4_SOLCH</name>
<accession>A0A0V0I4C4</accession>
<evidence type="ECO:0000313" key="1">
    <source>
        <dbReference type="EMBL" id="JAP27468.1"/>
    </source>
</evidence>
<protein>
    <submittedName>
        <fullName evidence="1">Putative ovule protein</fullName>
    </submittedName>
</protein>
<organism evidence="1">
    <name type="scientific">Solanum chacoense</name>
    <name type="common">Chaco potato</name>
    <dbReference type="NCBI Taxonomy" id="4108"/>
    <lineage>
        <taxon>Eukaryota</taxon>
        <taxon>Viridiplantae</taxon>
        <taxon>Streptophyta</taxon>
        <taxon>Embryophyta</taxon>
        <taxon>Tracheophyta</taxon>
        <taxon>Spermatophyta</taxon>
        <taxon>Magnoliopsida</taxon>
        <taxon>eudicotyledons</taxon>
        <taxon>Gunneridae</taxon>
        <taxon>Pentapetalae</taxon>
        <taxon>asterids</taxon>
        <taxon>lamiids</taxon>
        <taxon>Solanales</taxon>
        <taxon>Solanaceae</taxon>
        <taxon>Solanoideae</taxon>
        <taxon>Solaneae</taxon>
        <taxon>Solanum</taxon>
    </lineage>
</organism>
<dbReference type="AlphaFoldDB" id="A0A0V0I4C4"/>